<reference evidence="2" key="1">
    <citation type="submission" date="2019-02" db="EMBL/GenBank/DDBJ databases">
        <authorList>
            <person name="Gruber-Vodicka R. H."/>
            <person name="Seah K. B. B."/>
        </authorList>
    </citation>
    <scope>NUCLEOTIDE SEQUENCE</scope>
    <source>
        <strain evidence="2">BECK_BZ15</strain>
    </source>
</reference>
<accession>A0A450RZK3</accession>
<evidence type="ECO:0000259" key="1">
    <source>
        <dbReference type="Pfam" id="PF00535"/>
    </source>
</evidence>
<organism evidence="2">
    <name type="scientific">Candidatus Kentrum sp. FW</name>
    <dbReference type="NCBI Taxonomy" id="2126338"/>
    <lineage>
        <taxon>Bacteria</taxon>
        <taxon>Pseudomonadati</taxon>
        <taxon>Pseudomonadota</taxon>
        <taxon>Gammaproteobacteria</taxon>
        <taxon>Candidatus Kentrum</taxon>
    </lineage>
</organism>
<dbReference type="CDD" id="cd00761">
    <property type="entry name" value="Glyco_tranf_GTA_type"/>
    <property type="match status" value="1"/>
</dbReference>
<name>A0A450RZK3_9GAMM</name>
<dbReference type="AlphaFoldDB" id="A0A450RZK3"/>
<dbReference type="EMBL" id="CAADEW010000008">
    <property type="protein sequence ID" value="VFJ44760.1"/>
    <property type="molecule type" value="Genomic_DNA"/>
</dbReference>
<keyword evidence="2" id="KW-0808">Transferase</keyword>
<dbReference type="InterPro" id="IPR001173">
    <property type="entry name" value="Glyco_trans_2-like"/>
</dbReference>
<dbReference type="Gene3D" id="3.90.550.10">
    <property type="entry name" value="Spore Coat Polysaccharide Biosynthesis Protein SpsA, Chain A"/>
    <property type="match status" value="1"/>
</dbReference>
<dbReference type="Pfam" id="PF00535">
    <property type="entry name" value="Glycos_transf_2"/>
    <property type="match status" value="1"/>
</dbReference>
<feature type="domain" description="Glycosyltransferase 2-like" evidence="1">
    <location>
        <begin position="7"/>
        <end position="175"/>
    </location>
</feature>
<dbReference type="GO" id="GO:0016740">
    <property type="term" value="F:transferase activity"/>
    <property type="evidence" value="ECO:0007669"/>
    <property type="project" value="UniProtKB-KW"/>
</dbReference>
<dbReference type="SUPFAM" id="SSF53448">
    <property type="entry name" value="Nucleotide-diphospho-sugar transferases"/>
    <property type="match status" value="1"/>
</dbReference>
<evidence type="ECO:0000313" key="2">
    <source>
        <dbReference type="EMBL" id="VFJ44760.1"/>
    </source>
</evidence>
<gene>
    <name evidence="2" type="ORF">BECKFW1821A_GA0114235_100820</name>
</gene>
<proteinExistence type="predicted"/>
<protein>
    <submittedName>
        <fullName evidence="2">Glycosyl transferase family 2</fullName>
    </submittedName>
</protein>
<sequence>MSVRLAVVVTSRGGLSFAPRCLESIRWQQEVVATQLVYVDDASDYTHGERRRLRDLVDTAGGTLLCNEKRRWQVGSIARAMARINDPGAIVCLVDGDDWLLPHAFRTVAKAYGDPQIAMTWGNTLVDFRPFQDPQSSYFGPDKRTVNTPYADEIWNHRLFRQDGFRCFHLRTFRRWLWDFIHPKDLSLPSGEPFRGSGDSALMFPMLELLADPKHACFIDEPIYVYRLHGDQVHHLDKAGQREGLEALRSRMPPYAPLNRGLLASLLRENR</sequence>
<dbReference type="InterPro" id="IPR029044">
    <property type="entry name" value="Nucleotide-diphossugar_trans"/>
</dbReference>